<dbReference type="Proteomes" id="UP001151760">
    <property type="component" value="Unassembled WGS sequence"/>
</dbReference>
<evidence type="ECO:0000313" key="2">
    <source>
        <dbReference type="Proteomes" id="UP001151760"/>
    </source>
</evidence>
<reference evidence="1" key="2">
    <citation type="submission" date="2022-01" db="EMBL/GenBank/DDBJ databases">
        <authorList>
            <person name="Yamashiro T."/>
            <person name="Shiraishi A."/>
            <person name="Satake H."/>
            <person name="Nakayama K."/>
        </authorList>
    </citation>
    <scope>NUCLEOTIDE SEQUENCE</scope>
</reference>
<proteinExistence type="predicted"/>
<protein>
    <submittedName>
        <fullName evidence="1">Uncharacterized protein</fullName>
    </submittedName>
</protein>
<organism evidence="1 2">
    <name type="scientific">Tanacetum coccineum</name>
    <dbReference type="NCBI Taxonomy" id="301880"/>
    <lineage>
        <taxon>Eukaryota</taxon>
        <taxon>Viridiplantae</taxon>
        <taxon>Streptophyta</taxon>
        <taxon>Embryophyta</taxon>
        <taxon>Tracheophyta</taxon>
        <taxon>Spermatophyta</taxon>
        <taxon>Magnoliopsida</taxon>
        <taxon>eudicotyledons</taxon>
        <taxon>Gunneridae</taxon>
        <taxon>Pentapetalae</taxon>
        <taxon>asterids</taxon>
        <taxon>campanulids</taxon>
        <taxon>Asterales</taxon>
        <taxon>Asteraceae</taxon>
        <taxon>Asteroideae</taxon>
        <taxon>Anthemideae</taxon>
        <taxon>Anthemidinae</taxon>
        <taxon>Tanacetum</taxon>
    </lineage>
</organism>
<name>A0ABQ5CEA4_9ASTR</name>
<evidence type="ECO:0000313" key="1">
    <source>
        <dbReference type="EMBL" id="GJT24283.1"/>
    </source>
</evidence>
<keyword evidence="2" id="KW-1185">Reference proteome</keyword>
<dbReference type="EMBL" id="BQNB010014123">
    <property type="protein sequence ID" value="GJT24283.1"/>
    <property type="molecule type" value="Genomic_DNA"/>
</dbReference>
<comment type="caution">
    <text evidence="1">The sequence shown here is derived from an EMBL/GenBank/DDBJ whole genome shotgun (WGS) entry which is preliminary data.</text>
</comment>
<accession>A0ABQ5CEA4</accession>
<reference evidence="1" key="1">
    <citation type="journal article" date="2022" name="Int. J. Mol. Sci.">
        <title>Draft Genome of Tanacetum Coccineum: Genomic Comparison of Closely Related Tanacetum-Family Plants.</title>
        <authorList>
            <person name="Yamashiro T."/>
            <person name="Shiraishi A."/>
            <person name="Nakayama K."/>
            <person name="Satake H."/>
        </authorList>
    </citation>
    <scope>NUCLEOTIDE SEQUENCE</scope>
</reference>
<sequence>MLNYGFWHFPPSKIYGAINAGSSPLISENIPSLWSVCRDLRTFDHGRVYPSSFMFFYPIMTGIFVITPPKRPKYSCSDGIISKGHLFYCDPHRYKAPCRTPQEGYFYDSGEHRGSATYYLSTTKLEGKKYISNFDLKHLGHLACIEFDANSENPMMRASPKKIIESDGGEKFVIDISKQDHPMLRAIEEALLKPNPALPPLKGNGGKD</sequence>
<gene>
    <name evidence="1" type="ORF">Tco_0894220</name>
</gene>